<keyword evidence="4 7" id="KW-0547">Nucleotide-binding</keyword>
<dbReference type="SMART" id="SM00220">
    <property type="entry name" value="S_TKc"/>
    <property type="match status" value="1"/>
</dbReference>
<dbReference type="InterPro" id="IPR000719">
    <property type="entry name" value="Prot_kinase_dom"/>
</dbReference>
<dbReference type="PROSITE" id="PS00107">
    <property type="entry name" value="PROTEIN_KINASE_ATP"/>
    <property type="match status" value="1"/>
</dbReference>
<keyword evidence="3 10" id="KW-0808">Transferase</keyword>
<dbReference type="OrthoDB" id="9814968at2"/>
<keyword evidence="8" id="KW-0472">Membrane</keyword>
<feature type="domain" description="Protein kinase" evidence="9">
    <location>
        <begin position="9"/>
        <end position="269"/>
    </location>
</feature>
<sequence>MPGVTIGPYTIIQPLGSGGFSQVYAAQHQQGQLVALKLLDATVTQTEEGRQRFLREVVAARRLNYRHVVPVYAAGISGGRAYLAMRLMRGGTLAQRLAQRPILNDEAAAQVMRHTARALDYARRLGIVHRDVKPSNIFYDHDRLVCLGDFGLAKVRGLDTVTQFGQIIGSVYYMAPEQVRGLLYTNELSDVYSLGVVLFEMLTGRVPFAGQSQASVLHAIVHADPPRPRRINGRITPEVEAVILRALSKDPARRYASAGQLAAAYQNALPRRVFAGAGQPVGPRIGQAVAAPRATERPAFWLVIVALVAFILLAVYMAG</sequence>
<keyword evidence="11" id="KW-1185">Reference proteome</keyword>
<feature type="binding site" evidence="7">
    <location>
        <position position="37"/>
    </location>
    <ligand>
        <name>ATP</name>
        <dbReference type="ChEBI" id="CHEBI:30616"/>
    </ligand>
</feature>
<dbReference type="GO" id="GO:0004674">
    <property type="term" value="F:protein serine/threonine kinase activity"/>
    <property type="evidence" value="ECO:0007669"/>
    <property type="project" value="UniProtKB-KW"/>
</dbReference>
<name>A0A160T9L6_9CHLR</name>
<feature type="transmembrane region" description="Helical" evidence="8">
    <location>
        <begin position="299"/>
        <end position="318"/>
    </location>
</feature>
<dbReference type="Gene3D" id="3.30.200.20">
    <property type="entry name" value="Phosphorylase Kinase, domain 1"/>
    <property type="match status" value="1"/>
</dbReference>
<evidence type="ECO:0000256" key="4">
    <source>
        <dbReference type="ARBA" id="ARBA00022741"/>
    </source>
</evidence>
<evidence type="ECO:0000256" key="3">
    <source>
        <dbReference type="ARBA" id="ARBA00022679"/>
    </source>
</evidence>
<evidence type="ECO:0000256" key="7">
    <source>
        <dbReference type="PROSITE-ProRule" id="PRU10141"/>
    </source>
</evidence>
<keyword evidence="8" id="KW-0812">Transmembrane</keyword>
<dbReference type="InterPro" id="IPR011009">
    <property type="entry name" value="Kinase-like_dom_sf"/>
</dbReference>
<keyword evidence="6 7" id="KW-0067">ATP-binding</keyword>
<dbReference type="PANTHER" id="PTHR43289">
    <property type="entry name" value="MITOGEN-ACTIVATED PROTEIN KINASE KINASE KINASE 20-RELATED"/>
    <property type="match status" value="1"/>
</dbReference>
<evidence type="ECO:0000256" key="8">
    <source>
        <dbReference type="SAM" id="Phobius"/>
    </source>
</evidence>
<dbReference type="InterPro" id="IPR017441">
    <property type="entry name" value="Protein_kinase_ATP_BS"/>
</dbReference>
<dbReference type="PROSITE" id="PS00108">
    <property type="entry name" value="PROTEIN_KINASE_ST"/>
    <property type="match status" value="1"/>
</dbReference>
<dbReference type="FunFam" id="1.10.510.10:FF:000021">
    <property type="entry name" value="Serine/threonine protein kinase"/>
    <property type="match status" value="1"/>
</dbReference>
<keyword evidence="5 10" id="KW-0418">Kinase</keyword>
<evidence type="ECO:0000256" key="2">
    <source>
        <dbReference type="ARBA" id="ARBA00022527"/>
    </source>
</evidence>
<dbReference type="GO" id="GO:0005524">
    <property type="term" value="F:ATP binding"/>
    <property type="evidence" value="ECO:0007669"/>
    <property type="project" value="UniProtKB-UniRule"/>
</dbReference>
<dbReference type="EC" id="2.7.11.1" evidence="1"/>
<gene>
    <name evidence="10" type="ORF">CFX0092_B0206</name>
</gene>
<dbReference type="EMBL" id="LN890656">
    <property type="protein sequence ID" value="CUS05740.1"/>
    <property type="molecule type" value="Genomic_DNA"/>
</dbReference>
<keyword evidence="2" id="KW-0723">Serine/threonine-protein kinase</keyword>
<accession>A0A160T9L6</accession>
<evidence type="ECO:0000313" key="11">
    <source>
        <dbReference type="Proteomes" id="UP000215027"/>
    </source>
</evidence>
<evidence type="ECO:0000256" key="6">
    <source>
        <dbReference type="ARBA" id="ARBA00022840"/>
    </source>
</evidence>
<proteinExistence type="predicted"/>
<evidence type="ECO:0000313" key="10">
    <source>
        <dbReference type="EMBL" id="CUS05740.1"/>
    </source>
</evidence>
<dbReference type="Gene3D" id="1.10.510.10">
    <property type="entry name" value="Transferase(Phosphotransferase) domain 1"/>
    <property type="match status" value="1"/>
</dbReference>
<dbReference type="KEGG" id="pbf:CFX0092_B0206"/>
<evidence type="ECO:0000256" key="5">
    <source>
        <dbReference type="ARBA" id="ARBA00022777"/>
    </source>
</evidence>
<dbReference type="RefSeq" id="WP_095045110.1">
    <property type="nucleotide sequence ID" value="NZ_LN890656.1"/>
</dbReference>
<dbReference type="PROSITE" id="PS50011">
    <property type="entry name" value="PROTEIN_KINASE_DOM"/>
    <property type="match status" value="1"/>
</dbReference>
<dbReference type="InterPro" id="IPR008271">
    <property type="entry name" value="Ser/Thr_kinase_AS"/>
</dbReference>
<dbReference type="AlphaFoldDB" id="A0A160T9L6"/>
<dbReference type="CDD" id="cd14014">
    <property type="entry name" value="STKc_PknB_like"/>
    <property type="match status" value="1"/>
</dbReference>
<dbReference type="PANTHER" id="PTHR43289:SF6">
    <property type="entry name" value="SERINE_THREONINE-PROTEIN KINASE NEKL-3"/>
    <property type="match status" value="1"/>
</dbReference>
<evidence type="ECO:0000256" key="1">
    <source>
        <dbReference type="ARBA" id="ARBA00012513"/>
    </source>
</evidence>
<protein>
    <recommendedName>
        <fullName evidence="1">non-specific serine/threonine protein kinase</fullName>
        <ecNumber evidence="1">2.7.11.1</ecNumber>
    </recommendedName>
</protein>
<dbReference type="SUPFAM" id="SSF56112">
    <property type="entry name" value="Protein kinase-like (PK-like)"/>
    <property type="match status" value="1"/>
</dbReference>
<keyword evidence="8" id="KW-1133">Transmembrane helix</keyword>
<organism evidence="10 11">
    <name type="scientific">Candidatus Promineifilum breve</name>
    <dbReference type="NCBI Taxonomy" id="1806508"/>
    <lineage>
        <taxon>Bacteria</taxon>
        <taxon>Bacillati</taxon>
        <taxon>Chloroflexota</taxon>
        <taxon>Ardenticatenia</taxon>
        <taxon>Candidatus Promineifilales</taxon>
        <taxon>Candidatus Promineifilaceae</taxon>
        <taxon>Candidatus Promineifilum</taxon>
    </lineage>
</organism>
<dbReference type="Pfam" id="PF00069">
    <property type="entry name" value="Pkinase"/>
    <property type="match status" value="1"/>
</dbReference>
<evidence type="ECO:0000259" key="9">
    <source>
        <dbReference type="PROSITE" id="PS50011"/>
    </source>
</evidence>
<dbReference type="Proteomes" id="UP000215027">
    <property type="component" value="Chromosome II"/>
</dbReference>
<reference evidence="10" key="1">
    <citation type="submission" date="2016-01" db="EMBL/GenBank/DDBJ databases">
        <authorList>
            <person name="Mcilroy J.S."/>
            <person name="Karst M S."/>
            <person name="Albertsen M."/>
        </authorList>
    </citation>
    <scope>NUCLEOTIDE SEQUENCE</scope>
    <source>
        <strain evidence="10">Cfx-K</strain>
    </source>
</reference>